<dbReference type="Proteomes" id="UP000321805">
    <property type="component" value="Chromosome"/>
</dbReference>
<proteinExistence type="predicted"/>
<gene>
    <name evidence="1" type="ORF">FSW04_00520</name>
</gene>
<evidence type="ECO:0000313" key="1">
    <source>
        <dbReference type="EMBL" id="QEC46200.1"/>
    </source>
</evidence>
<keyword evidence="2" id="KW-1185">Reference proteome</keyword>
<dbReference type="EMBL" id="CP042430">
    <property type="protein sequence ID" value="QEC46200.1"/>
    <property type="molecule type" value="Genomic_DNA"/>
</dbReference>
<evidence type="ECO:0000313" key="2">
    <source>
        <dbReference type="Proteomes" id="UP000321805"/>
    </source>
</evidence>
<sequence length="145" mass="15466">MVNAELHTLHDTDGVPVCNVSFDLSAVQVSAAAHAVEAVRLERHRGQTLSTDDVLALREITGLSDELHGLADSHAHTTLLLTLARLVTLHDALSDWVGALDERGWMREEDEERHPLVVALLAPMASLRADAVCAVLGEGAQAPGA</sequence>
<dbReference type="AlphaFoldDB" id="A0A5B8TZP6"/>
<organism evidence="1 2">
    <name type="scientific">Baekduia soli</name>
    <dbReference type="NCBI Taxonomy" id="496014"/>
    <lineage>
        <taxon>Bacteria</taxon>
        <taxon>Bacillati</taxon>
        <taxon>Actinomycetota</taxon>
        <taxon>Thermoleophilia</taxon>
        <taxon>Solirubrobacterales</taxon>
        <taxon>Baekduiaceae</taxon>
        <taxon>Baekduia</taxon>
    </lineage>
</organism>
<dbReference type="OrthoDB" id="5243678at2"/>
<name>A0A5B8TZP6_9ACTN</name>
<dbReference type="KEGG" id="bsol:FSW04_00520"/>
<reference evidence="1 2" key="1">
    <citation type="journal article" date="2018" name="J. Microbiol.">
        <title>Baekduia soli gen. nov., sp. nov., a novel bacterium isolated from the soil of Baekdu Mountain and proposal of a novel family name, Baekduiaceae fam. nov.</title>
        <authorList>
            <person name="An D.S."/>
            <person name="Siddiqi M.Z."/>
            <person name="Kim K.H."/>
            <person name="Yu H.S."/>
            <person name="Im W.T."/>
        </authorList>
    </citation>
    <scope>NUCLEOTIDE SEQUENCE [LARGE SCALE GENOMIC DNA]</scope>
    <source>
        <strain evidence="1 2">BR7-21</strain>
    </source>
</reference>
<accession>A0A5B8TZP6</accession>
<dbReference type="RefSeq" id="WP_146915148.1">
    <property type="nucleotide sequence ID" value="NZ_CP042430.1"/>
</dbReference>
<protein>
    <submittedName>
        <fullName evidence="1">Uncharacterized protein</fullName>
    </submittedName>
</protein>